<dbReference type="GO" id="GO:0005739">
    <property type="term" value="C:mitochondrion"/>
    <property type="evidence" value="ECO:0007669"/>
    <property type="project" value="TreeGrafter"/>
</dbReference>
<dbReference type="Pfam" id="PF00153">
    <property type="entry name" value="Mito_carr"/>
    <property type="match status" value="2"/>
</dbReference>
<dbReference type="GO" id="GO:0015187">
    <property type="term" value="F:glycine transmembrane transporter activity"/>
    <property type="evidence" value="ECO:0007669"/>
    <property type="project" value="TreeGrafter"/>
</dbReference>
<dbReference type="PANTHER" id="PTHR46181">
    <property type="entry name" value="MITOCHONDRIAL GLYCINE TRANSPORTER"/>
    <property type="match status" value="1"/>
</dbReference>
<gene>
    <name evidence="6" type="ORF">BN946_scf185043.g260</name>
</gene>
<dbReference type="PANTHER" id="PTHR46181:SF3">
    <property type="entry name" value="MITOCHONDRIAL GLYCINE TRANSPORTER"/>
    <property type="match status" value="1"/>
</dbReference>
<sequence>MILAHVADYTPWLASATTVCRAFREAIEPILYRDVSLGACMNFKQFYYALTKDAKRAIAVQKLDLGLLGVRGTSIKSSFKRVLKLLVNLTHLGITADDPTLFSLLRDDFPFHLQALQAGGEHYPSDFDEVLYHHPTIEYLCLEFKVDLLKQCPNKFKHASMLKKIRALAVETHSFPITLFQYPYPVQYLSLGFAEPQDVRHALKLFGNTLITLKVDRYLAGDFVTRPWCWPTAVLRKMHLPKLQHLRVIDHCDRKNDELPFIDVKDMQVPNMREVCPKLKTLVWGAASLLQDNLYFRPGRGRKEGEQTLLEIYARQIFASSPKLERMGVFIHTFGIYLDEEMGHLFVREKGGALKSSGMEWELIHIKKWLEGHDTRIDLLKTRIQQPDHLNKLKHSPLSPQSTLIFRTAREIIRSNGVALYFTGLNQFRAFLATAPYFAPLRVPAASYSSSTLPKLTAQGNLLAGAVTRVAVGIVLNPVSVLKARYESSYYSYNSLLQAFMGIIRSGPSEIFRGAIASSMRDAPYAGIFVVFYEQIKGTLSHTVGSGQSSTAMPIPISTSAAVNSVSAAAAGALATLATQPFDVLKTKMQVRSESKYRGLLSTVVAIWQQRGMAGFFDGATLRMSRKIFSSAIGWAVYEGVLIAMRSP</sequence>
<reference evidence="6" key="1">
    <citation type="submission" date="2014-01" db="EMBL/GenBank/DDBJ databases">
        <title>The genome of the white-rot fungus Pycnoporus cinnabarinus: a basidiomycete model with a versatile arsenal for lignocellulosic biomass breakdown.</title>
        <authorList>
            <person name="Levasseur A."/>
            <person name="Lomascolo A."/>
            <person name="Ruiz-Duenas F.J."/>
            <person name="Uzan E."/>
            <person name="Piumi F."/>
            <person name="Kues U."/>
            <person name="Ram A.F.J."/>
            <person name="Murat C."/>
            <person name="Haon M."/>
            <person name="Benoit I."/>
            <person name="Arfi Y."/>
            <person name="Chevret D."/>
            <person name="Drula E."/>
            <person name="Kwon M.J."/>
            <person name="Gouret P."/>
            <person name="Lesage-Meessen L."/>
            <person name="Lombard V."/>
            <person name="Mariette J."/>
            <person name="Noirot C."/>
            <person name="Park J."/>
            <person name="Patyshakuliyeva A."/>
            <person name="Wieneger R.A.B."/>
            <person name="Wosten H.A.B."/>
            <person name="Martin F."/>
            <person name="Coutinho P.M."/>
            <person name="de Vries R."/>
            <person name="Martinez A.T."/>
            <person name="Klopp C."/>
            <person name="Pontarotti P."/>
            <person name="Henrissat B."/>
            <person name="Record E."/>
        </authorList>
    </citation>
    <scope>NUCLEOTIDE SEQUENCE [LARGE SCALE GENOMIC DNA]</scope>
    <source>
        <strain evidence="6">BRFM137</strain>
    </source>
</reference>
<evidence type="ECO:0000313" key="7">
    <source>
        <dbReference type="Proteomes" id="UP000029665"/>
    </source>
</evidence>
<dbReference type="HOGENOM" id="CLU_422804_0_0_1"/>
<dbReference type="InterPro" id="IPR018108">
    <property type="entry name" value="MCP_transmembrane"/>
</dbReference>
<dbReference type="Gene3D" id="1.50.40.10">
    <property type="entry name" value="Mitochondrial carrier domain"/>
    <property type="match status" value="1"/>
</dbReference>
<evidence type="ECO:0008006" key="8">
    <source>
        <dbReference type="Google" id="ProtNLM"/>
    </source>
</evidence>
<accession>A0A060SP35</accession>
<keyword evidence="7" id="KW-1185">Reference proteome</keyword>
<dbReference type="PROSITE" id="PS50920">
    <property type="entry name" value="SOLCAR"/>
    <property type="match status" value="2"/>
</dbReference>
<dbReference type="Proteomes" id="UP000029665">
    <property type="component" value="Unassembled WGS sequence"/>
</dbReference>
<keyword evidence="2 5" id="KW-0812">Transmembrane</keyword>
<comment type="caution">
    <text evidence="6">The sequence shown here is derived from an EMBL/GenBank/DDBJ whole genome shotgun (WGS) entry which is preliminary data.</text>
</comment>
<feature type="repeat" description="Solcar" evidence="5">
    <location>
        <begin position="456"/>
        <end position="539"/>
    </location>
</feature>
<evidence type="ECO:0000256" key="2">
    <source>
        <dbReference type="ARBA" id="ARBA00022692"/>
    </source>
</evidence>
<dbReference type="SUPFAM" id="SSF103506">
    <property type="entry name" value="Mitochondrial carrier"/>
    <property type="match status" value="1"/>
</dbReference>
<keyword evidence="4 5" id="KW-0472">Membrane</keyword>
<dbReference type="AlphaFoldDB" id="A0A060SP35"/>
<dbReference type="OrthoDB" id="2747189at2759"/>
<evidence type="ECO:0000256" key="1">
    <source>
        <dbReference type="ARBA" id="ARBA00004141"/>
    </source>
</evidence>
<organism evidence="6 7">
    <name type="scientific">Pycnoporus cinnabarinus</name>
    <name type="common">Cinnabar-red polypore</name>
    <name type="synonym">Trametes cinnabarina</name>
    <dbReference type="NCBI Taxonomy" id="5643"/>
    <lineage>
        <taxon>Eukaryota</taxon>
        <taxon>Fungi</taxon>
        <taxon>Dikarya</taxon>
        <taxon>Basidiomycota</taxon>
        <taxon>Agaricomycotina</taxon>
        <taxon>Agaricomycetes</taxon>
        <taxon>Polyporales</taxon>
        <taxon>Polyporaceae</taxon>
        <taxon>Trametes</taxon>
    </lineage>
</organism>
<dbReference type="STRING" id="5643.A0A060SP35"/>
<proteinExistence type="predicted"/>
<evidence type="ECO:0000256" key="4">
    <source>
        <dbReference type="ARBA" id="ARBA00023136"/>
    </source>
</evidence>
<comment type="subcellular location">
    <subcellularLocation>
        <location evidence="1">Membrane</location>
        <topology evidence="1">Multi-pass membrane protein</topology>
    </subcellularLocation>
</comment>
<evidence type="ECO:0000313" key="6">
    <source>
        <dbReference type="EMBL" id="CDO74208.1"/>
    </source>
</evidence>
<dbReference type="GO" id="GO:0016020">
    <property type="term" value="C:membrane"/>
    <property type="evidence" value="ECO:0007669"/>
    <property type="project" value="UniProtKB-SubCell"/>
</dbReference>
<dbReference type="InterPro" id="IPR023395">
    <property type="entry name" value="MCP_dom_sf"/>
</dbReference>
<evidence type="ECO:0000256" key="3">
    <source>
        <dbReference type="ARBA" id="ARBA00022989"/>
    </source>
</evidence>
<dbReference type="GO" id="GO:1904983">
    <property type="term" value="P:glycine import into mitochondrion"/>
    <property type="evidence" value="ECO:0007669"/>
    <property type="project" value="TreeGrafter"/>
</dbReference>
<keyword evidence="3" id="KW-1133">Transmembrane helix</keyword>
<protein>
    <recommendedName>
        <fullName evidence="8">Solute carrier family 25 member 38 homolog</fullName>
    </recommendedName>
</protein>
<dbReference type="EMBL" id="CCBP010000125">
    <property type="protein sequence ID" value="CDO74208.1"/>
    <property type="molecule type" value="Genomic_DNA"/>
</dbReference>
<feature type="repeat" description="Solcar" evidence="5">
    <location>
        <begin position="559"/>
        <end position="644"/>
    </location>
</feature>
<evidence type="ECO:0000256" key="5">
    <source>
        <dbReference type="PROSITE-ProRule" id="PRU00282"/>
    </source>
</evidence>
<name>A0A060SP35_PYCCI</name>